<gene>
    <name evidence="7" type="ORF">P4T90_23720</name>
</gene>
<dbReference type="InterPro" id="IPR000064">
    <property type="entry name" value="NLP_P60_dom"/>
</dbReference>
<dbReference type="PANTHER" id="PTHR47053">
    <property type="entry name" value="MUREIN DD-ENDOPEPTIDASE MEPH-RELATED"/>
    <property type="match status" value="1"/>
</dbReference>
<accession>A0ABU6MNY7</accession>
<dbReference type="InterPro" id="IPR051202">
    <property type="entry name" value="Peptidase_C40"/>
</dbReference>
<evidence type="ECO:0000256" key="4">
    <source>
        <dbReference type="ARBA" id="ARBA00022807"/>
    </source>
</evidence>
<organism evidence="7 8">
    <name type="scientific">Heyndrickxia acidicola</name>
    <dbReference type="NCBI Taxonomy" id="209389"/>
    <lineage>
        <taxon>Bacteria</taxon>
        <taxon>Bacillati</taxon>
        <taxon>Bacillota</taxon>
        <taxon>Bacilli</taxon>
        <taxon>Bacillales</taxon>
        <taxon>Bacillaceae</taxon>
        <taxon>Heyndrickxia</taxon>
    </lineage>
</organism>
<evidence type="ECO:0000313" key="7">
    <source>
        <dbReference type="EMBL" id="MED1206039.1"/>
    </source>
</evidence>
<dbReference type="RefSeq" id="WP_083953239.1">
    <property type="nucleotide sequence ID" value="NZ_JARMAB010000047.1"/>
</dbReference>
<keyword evidence="8" id="KW-1185">Reference proteome</keyword>
<dbReference type="PROSITE" id="PS51935">
    <property type="entry name" value="NLPC_P60"/>
    <property type="match status" value="1"/>
</dbReference>
<feature type="chain" id="PRO_5047259770" evidence="5">
    <location>
        <begin position="20"/>
        <end position="147"/>
    </location>
</feature>
<feature type="signal peptide" evidence="5">
    <location>
        <begin position="1"/>
        <end position="19"/>
    </location>
</feature>
<dbReference type="Gene3D" id="3.90.1720.10">
    <property type="entry name" value="endopeptidase domain like (from Nostoc punctiforme)"/>
    <property type="match status" value="1"/>
</dbReference>
<comment type="caution">
    <text evidence="7">The sequence shown here is derived from an EMBL/GenBank/DDBJ whole genome shotgun (WGS) entry which is preliminary data.</text>
</comment>
<keyword evidence="3" id="KW-0378">Hydrolase</keyword>
<sequence>MLKKIFTFLFLATIISTVAVSPFVSKASTYHTRAVSVAKSNLGVKYVWGGMSPRGFDCSGLVKYSYGKEGKVLPRTAASMFTEGKRVSNLAVGDLMFFADNKAERPTHVAMYMGNGKMIQAATSHGVSIASISNVYWKPRYVGAKRI</sequence>
<proteinExistence type="inferred from homology"/>
<evidence type="ECO:0000256" key="5">
    <source>
        <dbReference type="SAM" id="SignalP"/>
    </source>
</evidence>
<feature type="domain" description="NlpC/P60" evidence="6">
    <location>
        <begin position="28"/>
        <end position="147"/>
    </location>
</feature>
<keyword evidence="4" id="KW-0788">Thiol protease</keyword>
<comment type="similarity">
    <text evidence="1">Belongs to the peptidase C40 family.</text>
</comment>
<reference evidence="7 8" key="1">
    <citation type="submission" date="2023-03" db="EMBL/GenBank/DDBJ databases">
        <title>Bacillus Genome Sequencing.</title>
        <authorList>
            <person name="Dunlap C."/>
        </authorList>
    </citation>
    <scope>NUCLEOTIDE SEQUENCE [LARGE SCALE GENOMIC DNA]</scope>
    <source>
        <strain evidence="7 8">B-23453</strain>
    </source>
</reference>
<dbReference type="InterPro" id="IPR038765">
    <property type="entry name" value="Papain-like_cys_pep_sf"/>
</dbReference>
<keyword evidence="2" id="KW-0645">Protease</keyword>
<dbReference type="SUPFAM" id="SSF54001">
    <property type="entry name" value="Cysteine proteinases"/>
    <property type="match status" value="1"/>
</dbReference>
<keyword evidence="5" id="KW-0732">Signal</keyword>
<dbReference type="Pfam" id="PF00877">
    <property type="entry name" value="NLPC_P60"/>
    <property type="match status" value="1"/>
</dbReference>
<evidence type="ECO:0000256" key="2">
    <source>
        <dbReference type="ARBA" id="ARBA00022670"/>
    </source>
</evidence>
<evidence type="ECO:0000256" key="1">
    <source>
        <dbReference type="ARBA" id="ARBA00007074"/>
    </source>
</evidence>
<dbReference type="PANTHER" id="PTHR47053:SF1">
    <property type="entry name" value="MUREIN DD-ENDOPEPTIDASE MEPH-RELATED"/>
    <property type="match status" value="1"/>
</dbReference>
<name>A0ABU6MNY7_9BACI</name>
<evidence type="ECO:0000313" key="8">
    <source>
        <dbReference type="Proteomes" id="UP001341444"/>
    </source>
</evidence>
<dbReference type="EMBL" id="JARMAB010000047">
    <property type="protein sequence ID" value="MED1206039.1"/>
    <property type="molecule type" value="Genomic_DNA"/>
</dbReference>
<evidence type="ECO:0000259" key="6">
    <source>
        <dbReference type="PROSITE" id="PS51935"/>
    </source>
</evidence>
<dbReference type="Proteomes" id="UP001341444">
    <property type="component" value="Unassembled WGS sequence"/>
</dbReference>
<evidence type="ECO:0000256" key="3">
    <source>
        <dbReference type="ARBA" id="ARBA00022801"/>
    </source>
</evidence>
<protein>
    <submittedName>
        <fullName evidence="7">C40 family peptidase</fullName>
    </submittedName>
</protein>